<evidence type="ECO:0000256" key="1">
    <source>
        <dbReference type="SAM" id="Phobius"/>
    </source>
</evidence>
<feature type="transmembrane region" description="Helical" evidence="1">
    <location>
        <begin position="97"/>
        <end position="124"/>
    </location>
</feature>
<gene>
    <name evidence="2" type="ORF">ODALV1_LOCUS7899</name>
</gene>
<comment type="caution">
    <text evidence="2">The sequence shown here is derived from an EMBL/GenBank/DDBJ whole genome shotgun (WGS) entry which is preliminary data.</text>
</comment>
<organism evidence="2 3">
    <name type="scientific">Orchesella dallaii</name>
    <dbReference type="NCBI Taxonomy" id="48710"/>
    <lineage>
        <taxon>Eukaryota</taxon>
        <taxon>Metazoa</taxon>
        <taxon>Ecdysozoa</taxon>
        <taxon>Arthropoda</taxon>
        <taxon>Hexapoda</taxon>
        <taxon>Collembola</taxon>
        <taxon>Entomobryomorpha</taxon>
        <taxon>Entomobryoidea</taxon>
        <taxon>Orchesellidae</taxon>
        <taxon>Orchesellinae</taxon>
        <taxon>Orchesella</taxon>
    </lineage>
</organism>
<keyword evidence="3" id="KW-1185">Reference proteome</keyword>
<accession>A0ABP1QAG0</accession>
<feature type="transmembrane region" description="Helical" evidence="1">
    <location>
        <begin position="231"/>
        <end position="256"/>
    </location>
</feature>
<sequence length="361" mass="41916">MGAHIGYKLWRQYSSTLNSNDLPDTDYIPPDPSRESIQSTVYVMFITTFILIICSGVRVRQQRYQLVHFVNMMIESCLKYQDRYKEHVRNFPGLKRFIFLTDLTVLVTGLGTTVVPTLFGFAMLQKGSPINSVLTELLEIPIKLSWRSVPFMLFIYYITLQGTDIVAQVDVPEIILFCCSNIWLTLLEPVSITVRKGVVRFTCKLGCTLEVDQLRQLYRERQIMFRWMNAFYAHFLITIHHAALLVLCTMGCYQTIRHYNFLLIPGYQLIPLAILMSVGFEYVETIFMVNGYTRSKRFVNSFKSLAQRERRWTRKIQKDFATMMPLQGQLAYPYFTINMDNLLNFGNAVIDLLVNCLVSSV</sequence>
<name>A0ABP1QAG0_9HEXA</name>
<evidence type="ECO:0008006" key="4">
    <source>
        <dbReference type="Google" id="ProtNLM"/>
    </source>
</evidence>
<proteinExistence type="predicted"/>
<reference evidence="2 3" key="1">
    <citation type="submission" date="2024-08" db="EMBL/GenBank/DDBJ databases">
        <authorList>
            <person name="Cucini C."/>
            <person name="Frati F."/>
        </authorList>
    </citation>
    <scope>NUCLEOTIDE SEQUENCE [LARGE SCALE GENOMIC DNA]</scope>
</reference>
<keyword evidence="1" id="KW-1133">Transmembrane helix</keyword>
<feature type="transmembrane region" description="Helical" evidence="1">
    <location>
        <begin position="39"/>
        <end position="59"/>
    </location>
</feature>
<evidence type="ECO:0000313" key="2">
    <source>
        <dbReference type="EMBL" id="CAL8091307.1"/>
    </source>
</evidence>
<protein>
    <recommendedName>
        <fullName evidence="4">Gustatory receptor</fullName>
    </recommendedName>
</protein>
<dbReference type="Proteomes" id="UP001642540">
    <property type="component" value="Unassembled WGS sequence"/>
</dbReference>
<evidence type="ECO:0000313" key="3">
    <source>
        <dbReference type="Proteomes" id="UP001642540"/>
    </source>
</evidence>
<keyword evidence="1" id="KW-0472">Membrane</keyword>
<feature type="transmembrane region" description="Helical" evidence="1">
    <location>
        <begin position="268"/>
        <end position="289"/>
    </location>
</feature>
<dbReference type="EMBL" id="CAXLJM020000024">
    <property type="protein sequence ID" value="CAL8091307.1"/>
    <property type="molecule type" value="Genomic_DNA"/>
</dbReference>
<keyword evidence="1" id="KW-0812">Transmembrane</keyword>